<evidence type="ECO:0008006" key="3">
    <source>
        <dbReference type="Google" id="ProtNLM"/>
    </source>
</evidence>
<dbReference type="PANTHER" id="PTHR45786:SF74">
    <property type="entry name" value="ATP-DEPENDENT DNA HELICASE"/>
    <property type="match status" value="1"/>
</dbReference>
<sequence length="230" mass="26345">MWNQERNNKGAKHNEPTFSLCCRDGMIELPAERHPPPYLDDLLSNGVKSEHFKKNIRTYNSMFHFTSMGGKIDRSVNDGGGPFCFKLNGQNYHLLGTLKPTDGENPKFCQLYIYDTENEVDNQIVAALVQMMDDHNKLASGFRMARQRFNLQEPEEFRLQLISSQSASGRANHVIASNEVAALIVGNVEDESPYRDLIVETKQLYLKRMMDFTLTFHYMVSRPGQQKMST</sequence>
<protein>
    <recommendedName>
        <fullName evidence="3">Helitron helicase-like domain-containing protein</fullName>
    </recommendedName>
</protein>
<organism evidence="1 2">
    <name type="scientific">Daucus carota subsp. sativus</name>
    <name type="common">Carrot</name>
    <dbReference type="NCBI Taxonomy" id="79200"/>
    <lineage>
        <taxon>Eukaryota</taxon>
        <taxon>Viridiplantae</taxon>
        <taxon>Streptophyta</taxon>
        <taxon>Embryophyta</taxon>
        <taxon>Tracheophyta</taxon>
        <taxon>Spermatophyta</taxon>
        <taxon>Magnoliopsida</taxon>
        <taxon>eudicotyledons</taxon>
        <taxon>Gunneridae</taxon>
        <taxon>Pentapetalae</taxon>
        <taxon>asterids</taxon>
        <taxon>campanulids</taxon>
        <taxon>Apiales</taxon>
        <taxon>Apiaceae</taxon>
        <taxon>Apioideae</taxon>
        <taxon>Scandiceae</taxon>
        <taxon>Daucinae</taxon>
        <taxon>Daucus</taxon>
        <taxon>Daucus sect. Daucus</taxon>
    </lineage>
</organism>
<dbReference type="PANTHER" id="PTHR45786">
    <property type="entry name" value="DNA BINDING PROTEIN-LIKE"/>
    <property type="match status" value="1"/>
</dbReference>
<keyword evidence="2" id="KW-1185">Reference proteome</keyword>
<dbReference type="Proteomes" id="UP000077755">
    <property type="component" value="Chromosome 7"/>
</dbReference>
<dbReference type="EMBL" id="CP093349">
    <property type="protein sequence ID" value="WOH08397.1"/>
    <property type="molecule type" value="Genomic_DNA"/>
</dbReference>
<reference evidence="1" key="1">
    <citation type="journal article" date="2016" name="Nat. Genet.">
        <title>A high-quality carrot genome assembly provides new insights into carotenoid accumulation and asterid genome evolution.</title>
        <authorList>
            <person name="Iorizzo M."/>
            <person name="Ellison S."/>
            <person name="Senalik D."/>
            <person name="Zeng P."/>
            <person name="Satapoomin P."/>
            <person name="Huang J."/>
            <person name="Bowman M."/>
            <person name="Iovene M."/>
            <person name="Sanseverino W."/>
            <person name="Cavagnaro P."/>
            <person name="Yildiz M."/>
            <person name="Macko-Podgorni A."/>
            <person name="Moranska E."/>
            <person name="Grzebelus E."/>
            <person name="Grzebelus D."/>
            <person name="Ashrafi H."/>
            <person name="Zheng Z."/>
            <person name="Cheng S."/>
            <person name="Spooner D."/>
            <person name="Van Deynze A."/>
            <person name="Simon P."/>
        </authorList>
    </citation>
    <scope>NUCLEOTIDE SEQUENCE</scope>
    <source>
        <tissue evidence="1">Leaf</tissue>
    </source>
</reference>
<proteinExistence type="predicted"/>
<gene>
    <name evidence="1" type="ORF">DCAR_0727836</name>
</gene>
<dbReference type="AlphaFoldDB" id="A0AAF0XJV5"/>
<reference evidence="1" key="2">
    <citation type="submission" date="2022-03" db="EMBL/GenBank/DDBJ databases">
        <title>Draft title - Genomic analysis of global carrot germplasm unveils the trajectory of domestication and the origin of high carotenoid orange carrot.</title>
        <authorList>
            <person name="Iorizzo M."/>
            <person name="Ellison S."/>
            <person name="Senalik D."/>
            <person name="Macko-Podgorni A."/>
            <person name="Grzebelus D."/>
            <person name="Bostan H."/>
            <person name="Rolling W."/>
            <person name="Curaba J."/>
            <person name="Simon P."/>
        </authorList>
    </citation>
    <scope>NUCLEOTIDE SEQUENCE</scope>
    <source>
        <tissue evidence="1">Leaf</tissue>
    </source>
</reference>
<evidence type="ECO:0000313" key="1">
    <source>
        <dbReference type="EMBL" id="WOH08397.1"/>
    </source>
</evidence>
<name>A0AAF0XJV5_DAUCS</name>
<accession>A0AAF0XJV5</accession>
<evidence type="ECO:0000313" key="2">
    <source>
        <dbReference type="Proteomes" id="UP000077755"/>
    </source>
</evidence>